<dbReference type="EMBL" id="SHOA02000001">
    <property type="protein sequence ID" value="TDH70903.1"/>
    <property type="molecule type" value="Genomic_DNA"/>
</dbReference>
<reference evidence="1 2" key="1">
    <citation type="journal article" date="2021" name="Genome Biol.">
        <title>AFLAP: assembly-free linkage analysis pipeline using k-mers from genome sequencing data.</title>
        <authorList>
            <person name="Fletcher K."/>
            <person name="Zhang L."/>
            <person name="Gil J."/>
            <person name="Han R."/>
            <person name="Cavanaugh K."/>
            <person name="Michelmore R."/>
        </authorList>
    </citation>
    <scope>NUCLEOTIDE SEQUENCE [LARGE SCALE GENOMIC DNA]</scope>
    <source>
        <strain evidence="1 2">SF5</strain>
    </source>
</reference>
<dbReference type="GeneID" id="94346690"/>
<dbReference type="KEGG" id="blac:94346690"/>
<comment type="caution">
    <text evidence="1">The sequence shown here is derived from an EMBL/GenBank/DDBJ whole genome shotgun (WGS) entry which is preliminary data.</text>
</comment>
<organism evidence="1 2">
    <name type="scientific">Bremia lactucae</name>
    <name type="common">Lettuce downy mildew</name>
    <dbReference type="NCBI Taxonomy" id="4779"/>
    <lineage>
        <taxon>Eukaryota</taxon>
        <taxon>Sar</taxon>
        <taxon>Stramenopiles</taxon>
        <taxon>Oomycota</taxon>
        <taxon>Peronosporomycetes</taxon>
        <taxon>Peronosporales</taxon>
        <taxon>Peronosporaceae</taxon>
        <taxon>Bremia</taxon>
    </lineage>
</organism>
<name>A0A976IFY1_BRELC</name>
<protein>
    <submittedName>
        <fullName evidence="1">Uncharacterized protein</fullName>
    </submittedName>
</protein>
<accession>A0A976IFY1</accession>
<dbReference type="RefSeq" id="XP_067820402.1">
    <property type="nucleotide sequence ID" value="XM_067961019.1"/>
</dbReference>
<proteinExistence type="predicted"/>
<gene>
    <name evidence="1" type="ORF">CCR75_002922</name>
</gene>
<dbReference type="AlphaFoldDB" id="A0A976IFY1"/>
<dbReference type="Proteomes" id="UP000294530">
    <property type="component" value="Unassembled WGS sequence"/>
</dbReference>
<evidence type="ECO:0000313" key="1">
    <source>
        <dbReference type="EMBL" id="TDH70903.1"/>
    </source>
</evidence>
<keyword evidence="2" id="KW-1185">Reference proteome</keyword>
<evidence type="ECO:0000313" key="2">
    <source>
        <dbReference type="Proteomes" id="UP000294530"/>
    </source>
</evidence>
<sequence length="132" mass="14575">MSSLQVRWVPNIVRLSVLWVGHTQRAKTLVDRLNGQSSNTNRIQHINHVVSKKHDDGSDSDSDAVVSDRVTVNAPTVSVTTESETDGIHHVKTINPTITVPSPSKLFKREGCISRNRVKVLSIPDFQQASQA</sequence>